<evidence type="ECO:0000256" key="2">
    <source>
        <dbReference type="ARBA" id="ARBA00006653"/>
    </source>
</evidence>
<protein>
    <recommendedName>
        <fullName evidence="3">Conserved oligomeric Golgi complex subunit 1</fullName>
    </recommendedName>
</protein>
<evidence type="ECO:0000256" key="6">
    <source>
        <dbReference type="ARBA" id="ARBA00023034"/>
    </source>
</evidence>
<reference evidence="9" key="1">
    <citation type="submission" date="2020-04" db="EMBL/GenBank/DDBJ databases">
        <title>Draft genome resource of the tomato pathogen Pseudocercospora fuligena.</title>
        <authorList>
            <person name="Zaccaron A."/>
        </authorList>
    </citation>
    <scope>NUCLEOTIDE SEQUENCE</scope>
    <source>
        <strain evidence="9">PF001</strain>
    </source>
</reference>
<keyword evidence="4" id="KW-0813">Transport</keyword>
<dbReference type="InterPro" id="IPR033370">
    <property type="entry name" value="COG1"/>
</dbReference>
<gene>
    <name evidence="9" type="ORF">HII31_11431</name>
</gene>
<dbReference type="Proteomes" id="UP000660729">
    <property type="component" value="Unassembled WGS sequence"/>
</dbReference>
<feature type="region of interest" description="Disordered" evidence="8">
    <location>
        <begin position="661"/>
        <end position="690"/>
    </location>
</feature>
<evidence type="ECO:0000256" key="7">
    <source>
        <dbReference type="ARBA" id="ARBA00023136"/>
    </source>
</evidence>
<evidence type="ECO:0000256" key="4">
    <source>
        <dbReference type="ARBA" id="ARBA00022448"/>
    </source>
</evidence>
<comment type="caution">
    <text evidence="9">The sequence shown here is derived from an EMBL/GenBank/DDBJ whole genome shotgun (WGS) entry which is preliminary data.</text>
</comment>
<sequence length="765" mass="86646">MATQQPPDPRALGDWEDAFQYPLPVVRKLEQQLRKNIEDNRQKLRSLVGTSYRDLLGTAERIIDMDNQIQEVEHHMGDIGRKCNARTVERIGDNHKRLKAERGQEERSRYATLAQTKVLQNAIAVTGRLVKKNGDALRAAKLLILARLLHKSLSEQVNPPAVLEELRRKLAQARKRLLAYISRSLVKANVEKDTTVNTLCAYSLISTASPKDVLRYFLQTRFQQLELHAETPSESSLMEMLDLYSRTLLDSRELFPRRFADALSQITKGTLVRDRDVRSVYELSLDVYERWITEDVRNFHPWVRHDQLSTSDVAEALTSWTKQAQSCLLEALKTVLDNQYDAQAVLALRQNVLSKYLSLNAKLRSEVHSRAINDLRTAFLDRLESLAEQAATITDFTPNEQASESPPHLTNMWDLATEPTDLSGGAIAFRHAVLQRQHGRTDMISHFTNALDDWLGRLHKYNEAITSMRSSRWDLDLDLDLDDLEDDDPLQVVLSKQDPQHLEKTLSRATATSLQKAYSAIENTSESGLDPALLIRIVREIDLRRRGLGEEIEEVKTIKPNEEFIVTLQEKIALRISEGPLSAYLKRILQPAHTPITLWDGSPPLPVQPSPAVFRFLKSLQGQMSTVGNDLWSPAAVAALKTHNADKLGMGIVLEEINQSDGLPLTNGHTEAQKDGDDPTAEGEGEAQTQKISEASLRNRLIELMFDVLYLRRIMLAKGSQSSLVDLVDKLKKRLELDATSTERLEKSVNEYWKRTYLLFGLLAT</sequence>
<keyword evidence="5" id="KW-0653">Protein transport</keyword>
<dbReference type="GO" id="GO:0017119">
    <property type="term" value="C:Golgi transport complex"/>
    <property type="evidence" value="ECO:0007669"/>
    <property type="project" value="InterPro"/>
</dbReference>
<comment type="similarity">
    <text evidence="2">Belongs to the COG1 family.</text>
</comment>
<keyword evidence="6" id="KW-0333">Golgi apparatus</keyword>
<dbReference type="GO" id="GO:0006891">
    <property type="term" value="P:intra-Golgi vesicle-mediated transport"/>
    <property type="evidence" value="ECO:0007669"/>
    <property type="project" value="InterPro"/>
</dbReference>
<dbReference type="Pfam" id="PF08700">
    <property type="entry name" value="VPS51_Exo84_N"/>
    <property type="match status" value="1"/>
</dbReference>
<evidence type="ECO:0000256" key="8">
    <source>
        <dbReference type="SAM" id="MobiDB-lite"/>
    </source>
</evidence>
<dbReference type="GO" id="GO:0015031">
    <property type="term" value="P:protein transport"/>
    <property type="evidence" value="ECO:0007669"/>
    <property type="project" value="UniProtKB-KW"/>
</dbReference>
<keyword evidence="7" id="KW-0472">Membrane</keyword>
<dbReference type="PANTHER" id="PTHR31658">
    <property type="entry name" value="CONSERVED OLIGOMERIC GOLGI COMPLEX SUBUNIT 1"/>
    <property type="match status" value="1"/>
</dbReference>
<dbReference type="OrthoDB" id="46189at2759"/>
<evidence type="ECO:0000256" key="3">
    <source>
        <dbReference type="ARBA" id="ARBA00020978"/>
    </source>
</evidence>
<accession>A0A8H6RBW2</accession>
<evidence type="ECO:0000256" key="1">
    <source>
        <dbReference type="ARBA" id="ARBA00004395"/>
    </source>
</evidence>
<dbReference type="EMBL" id="JABCIY010000233">
    <property type="protein sequence ID" value="KAF7187176.1"/>
    <property type="molecule type" value="Genomic_DNA"/>
</dbReference>
<evidence type="ECO:0000313" key="10">
    <source>
        <dbReference type="Proteomes" id="UP000660729"/>
    </source>
</evidence>
<comment type="subcellular location">
    <subcellularLocation>
        <location evidence="1">Golgi apparatus membrane</location>
        <topology evidence="1">Peripheral membrane protein</topology>
    </subcellularLocation>
</comment>
<keyword evidence="10" id="KW-1185">Reference proteome</keyword>
<name>A0A8H6RBW2_9PEZI</name>
<dbReference type="GO" id="GO:0000139">
    <property type="term" value="C:Golgi membrane"/>
    <property type="evidence" value="ECO:0007669"/>
    <property type="project" value="UniProtKB-SubCell"/>
</dbReference>
<evidence type="ECO:0000313" key="9">
    <source>
        <dbReference type="EMBL" id="KAF7187176.1"/>
    </source>
</evidence>
<proteinExistence type="inferred from homology"/>
<evidence type="ECO:0000256" key="5">
    <source>
        <dbReference type="ARBA" id="ARBA00022927"/>
    </source>
</evidence>
<dbReference type="PANTHER" id="PTHR31658:SF0">
    <property type="entry name" value="CONSERVED OLIGOMERIC GOLGI COMPLEX SUBUNIT 1"/>
    <property type="match status" value="1"/>
</dbReference>
<organism evidence="9 10">
    <name type="scientific">Pseudocercospora fuligena</name>
    <dbReference type="NCBI Taxonomy" id="685502"/>
    <lineage>
        <taxon>Eukaryota</taxon>
        <taxon>Fungi</taxon>
        <taxon>Dikarya</taxon>
        <taxon>Ascomycota</taxon>
        <taxon>Pezizomycotina</taxon>
        <taxon>Dothideomycetes</taxon>
        <taxon>Dothideomycetidae</taxon>
        <taxon>Mycosphaerellales</taxon>
        <taxon>Mycosphaerellaceae</taxon>
        <taxon>Pseudocercospora</taxon>
    </lineage>
</organism>
<dbReference type="AlphaFoldDB" id="A0A8H6RBW2"/>